<evidence type="ECO:0000256" key="7">
    <source>
        <dbReference type="ARBA" id="ARBA00022771"/>
    </source>
</evidence>
<evidence type="ECO:0000256" key="6">
    <source>
        <dbReference type="ARBA" id="ARBA00022737"/>
    </source>
</evidence>
<dbReference type="PANTHER" id="PTHR11685">
    <property type="entry name" value="RBR FAMILY RING FINGER AND IBR DOMAIN-CONTAINING"/>
    <property type="match status" value="1"/>
</dbReference>
<dbReference type="GO" id="GO:0016567">
    <property type="term" value="P:protein ubiquitination"/>
    <property type="evidence" value="ECO:0007669"/>
    <property type="project" value="InterPro"/>
</dbReference>
<keyword evidence="7 10" id="KW-0863">Zinc-finger</keyword>
<gene>
    <name evidence="14" type="ORF">K432DRAFT_354127</name>
</gene>
<accession>A0A8E2JEU0</accession>
<dbReference type="Pfam" id="PF01485">
    <property type="entry name" value="IBR"/>
    <property type="match status" value="1"/>
</dbReference>
<keyword evidence="15" id="KW-1185">Reference proteome</keyword>
<feature type="region of interest" description="Disordered" evidence="11">
    <location>
        <begin position="297"/>
        <end position="318"/>
    </location>
</feature>
<name>A0A8E2JEU0_9PEZI</name>
<dbReference type="PROSITE" id="PS50089">
    <property type="entry name" value="ZF_RING_2"/>
    <property type="match status" value="1"/>
</dbReference>
<evidence type="ECO:0000256" key="3">
    <source>
        <dbReference type="ARBA" id="ARBA00012251"/>
    </source>
</evidence>
<evidence type="ECO:0000259" key="12">
    <source>
        <dbReference type="PROSITE" id="PS50089"/>
    </source>
</evidence>
<evidence type="ECO:0000313" key="14">
    <source>
        <dbReference type="EMBL" id="OCK79848.1"/>
    </source>
</evidence>
<dbReference type="OrthoDB" id="1431934at2759"/>
<dbReference type="GO" id="GO:0061630">
    <property type="term" value="F:ubiquitin protein ligase activity"/>
    <property type="evidence" value="ECO:0007669"/>
    <property type="project" value="UniProtKB-EC"/>
</dbReference>
<dbReference type="InterPro" id="IPR031127">
    <property type="entry name" value="E3_UB_ligase_RBR"/>
</dbReference>
<dbReference type="InterPro" id="IPR001841">
    <property type="entry name" value="Znf_RING"/>
</dbReference>
<organism evidence="14 15">
    <name type="scientific">Lepidopterella palustris CBS 459.81</name>
    <dbReference type="NCBI Taxonomy" id="1314670"/>
    <lineage>
        <taxon>Eukaryota</taxon>
        <taxon>Fungi</taxon>
        <taxon>Dikarya</taxon>
        <taxon>Ascomycota</taxon>
        <taxon>Pezizomycotina</taxon>
        <taxon>Dothideomycetes</taxon>
        <taxon>Pleosporomycetidae</taxon>
        <taxon>Mytilinidiales</taxon>
        <taxon>Argynnaceae</taxon>
        <taxon>Lepidopterella</taxon>
    </lineage>
</organism>
<dbReference type="Gene3D" id="1.20.120.1750">
    <property type="match status" value="1"/>
</dbReference>
<evidence type="ECO:0000259" key="13">
    <source>
        <dbReference type="PROSITE" id="PS51873"/>
    </source>
</evidence>
<dbReference type="SUPFAM" id="SSF57850">
    <property type="entry name" value="RING/U-box"/>
    <property type="match status" value="3"/>
</dbReference>
<evidence type="ECO:0000256" key="10">
    <source>
        <dbReference type="PROSITE-ProRule" id="PRU00175"/>
    </source>
</evidence>
<feature type="domain" description="RING-type" evidence="12">
    <location>
        <begin position="54"/>
        <end position="107"/>
    </location>
</feature>
<feature type="domain" description="RING-type" evidence="13">
    <location>
        <begin position="50"/>
        <end position="276"/>
    </location>
</feature>
<evidence type="ECO:0000256" key="4">
    <source>
        <dbReference type="ARBA" id="ARBA00022679"/>
    </source>
</evidence>
<dbReference type="AlphaFoldDB" id="A0A8E2JEU0"/>
<dbReference type="InterPro" id="IPR002867">
    <property type="entry name" value="IBR_dom"/>
</dbReference>
<proteinExistence type="predicted"/>
<dbReference type="SMART" id="SM00647">
    <property type="entry name" value="IBR"/>
    <property type="match status" value="1"/>
</dbReference>
<evidence type="ECO:0000256" key="5">
    <source>
        <dbReference type="ARBA" id="ARBA00022723"/>
    </source>
</evidence>
<dbReference type="EMBL" id="KV744985">
    <property type="protein sequence ID" value="OCK79848.1"/>
    <property type="molecule type" value="Genomic_DNA"/>
</dbReference>
<keyword evidence="5" id="KW-0479">Metal-binding</keyword>
<dbReference type="Gene3D" id="3.30.40.10">
    <property type="entry name" value="Zinc/RING finger domain, C3HC4 (zinc finger)"/>
    <property type="match status" value="1"/>
</dbReference>
<sequence>MTPTFATEPENGKQTLHTRLESWLNEVNPLSGIAQSQCSPSRQTPQLPECTQSCVVCGNEKTESKFPPRITSTCTHKPNTCKSCLRKWLASELESKGWDRISCPECRQTMQHADMQKHARKETFQRYDNLSTRATLSALPDFRWCLRPGCDSGQIHEITVEGPVFQCSSCGHLSCAVHNKAWHEGETCEQFDERKLAEPSQKRKEAEVSEKWKARNTKLCPGCRAPIQKNGGCSHMVCQHCSHDFDWKHAPAYTPPKVEPVVTASSPLGRPTSNLSKLSSLGRLINRTSTQRLYGSSLARASSPNPRRFTSRQDNLYV</sequence>
<dbReference type="InterPro" id="IPR013083">
    <property type="entry name" value="Znf_RING/FYVE/PHD"/>
</dbReference>
<protein>
    <recommendedName>
        <fullName evidence="3">RBR-type E3 ubiquitin transferase</fullName>
        <ecNumber evidence="3">2.3.2.31</ecNumber>
    </recommendedName>
</protein>
<dbReference type="GO" id="GO:0008270">
    <property type="term" value="F:zinc ion binding"/>
    <property type="evidence" value="ECO:0007669"/>
    <property type="project" value="UniProtKB-KW"/>
</dbReference>
<evidence type="ECO:0000256" key="9">
    <source>
        <dbReference type="ARBA" id="ARBA00022833"/>
    </source>
</evidence>
<evidence type="ECO:0000313" key="15">
    <source>
        <dbReference type="Proteomes" id="UP000250266"/>
    </source>
</evidence>
<reference evidence="14 15" key="1">
    <citation type="journal article" date="2016" name="Nat. Commun.">
        <title>Ectomycorrhizal ecology is imprinted in the genome of the dominant symbiotic fungus Cenococcum geophilum.</title>
        <authorList>
            <consortium name="DOE Joint Genome Institute"/>
            <person name="Peter M."/>
            <person name="Kohler A."/>
            <person name="Ohm R.A."/>
            <person name="Kuo A."/>
            <person name="Krutzmann J."/>
            <person name="Morin E."/>
            <person name="Arend M."/>
            <person name="Barry K.W."/>
            <person name="Binder M."/>
            <person name="Choi C."/>
            <person name="Clum A."/>
            <person name="Copeland A."/>
            <person name="Grisel N."/>
            <person name="Haridas S."/>
            <person name="Kipfer T."/>
            <person name="LaButti K."/>
            <person name="Lindquist E."/>
            <person name="Lipzen A."/>
            <person name="Maire R."/>
            <person name="Meier B."/>
            <person name="Mihaltcheva S."/>
            <person name="Molinier V."/>
            <person name="Murat C."/>
            <person name="Poggeler S."/>
            <person name="Quandt C.A."/>
            <person name="Sperisen C."/>
            <person name="Tritt A."/>
            <person name="Tisserant E."/>
            <person name="Crous P.W."/>
            <person name="Henrissat B."/>
            <person name="Nehls U."/>
            <person name="Egli S."/>
            <person name="Spatafora J.W."/>
            <person name="Grigoriev I.V."/>
            <person name="Martin F.M."/>
        </authorList>
    </citation>
    <scope>NUCLEOTIDE SEQUENCE [LARGE SCALE GENOMIC DNA]</scope>
    <source>
        <strain evidence="14 15">CBS 459.81</strain>
    </source>
</reference>
<evidence type="ECO:0000256" key="8">
    <source>
        <dbReference type="ARBA" id="ARBA00022786"/>
    </source>
</evidence>
<dbReference type="InterPro" id="IPR044066">
    <property type="entry name" value="TRIAD_supradom"/>
</dbReference>
<evidence type="ECO:0000256" key="2">
    <source>
        <dbReference type="ARBA" id="ARBA00004906"/>
    </source>
</evidence>
<keyword evidence="6" id="KW-0677">Repeat</keyword>
<dbReference type="CDD" id="cd20335">
    <property type="entry name" value="BRcat_RBR"/>
    <property type="match status" value="1"/>
</dbReference>
<keyword evidence="4" id="KW-0808">Transferase</keyword>
<dbReference type="Proteomes" id="UP000250266">
    <property type="component" value="Unassembled WGS sequence"/>
</dbReference>
<evidence type="ECO:0000256" key="1">
    <source>
        <dbReference type="ARBA" id="ARBA00001798"/>
    </source>
</evidence>
<comment type="pathway">
    <text evidence="2">Protein modification; protein ubiquitination.</text>
</comment>
<keyword evidence="9" id="KW-0862">Zinc</keyword>
<keyword evidence="8" id="KW-0833">Ubl conjugation pathway</keyword>
<dbReference type="PROSITE" id="PS51873">
    <property type="entry name" value="TRIAD"/>
    <property type="match status" value="1"/>
</dbReference>
<comment type="catalytic activity">
    <reaction evidence="1">
        <text>[E2 ubiquitin-conjugating enzyme]-S-ubiquitinyl-L-cysteine + [acceptor protein]-L-lysine = [E2 ubiquitin-conjugating enzyme]-L-cysteine + [acceptor protein]-N(6)-ubiquitinyl-L-lysine.</text>
        <dbReference type="EC" id="2.3.2.31"/>
    </reaction>
</comment>
<dbReference type="Pfam" id="PF22605">
    <property type="entry name" value="IBR_2"/>
    <property type="match status" value="1"/>
</dbReference>
<evidence type="ECO:0000256" key="11">
    <source>
        <dbReference type="SAM" id="MobiDB-lite"/>
    </source>
</evidence>
<dbReference type="InterPro" id="IPR054694">
    <property type="entry name" value="Parkin-like_IBR"/>
</dbReference>
<dbReference type="EC" id="2.3.2.31" evidence="3"/>